<accession>A0A927BN13</accession>
<name>A0A927BN13_STRGL</name>
<organism evidence="1">
    <name type="scientific">Streptomyces globisporus</name>
    <dbReference type="NCBI Taxonomy" id="1908"/>
    <lineage>
        <taxon>Bacteria</taxon>
        <taxon>Bacillati</taxon>
        <taxon>Actinomycetota</taxon>
        <taxon>Actinomycetes</taxon>
        <taxon>Kitasatosporales</taxon>
        <taxon>Streptomycetaceae</taxon>
        <taxon>Streptomyces</taxon>
    </lineage>
</organism>
<gene>
    <name evidence="1" type="ORF">ID875_22240</name>
</gene>
<protein>
    <submittedName>
        <fullName evidence="1">ATP-binding protein</fullName>
    </submittedName>
</protein>
<comment type="caution">
    <text evidence="1">The sequence shown here is derived from an EMBL/GenBank/DDBJ whole genome shotgun (WGS) entry which is preliminary data.</text>
</comment>
<dbReference type="AlphaFoldDB" id="A0A927BN13"/>
<dbReference type="Gene3D" id="3.40.50.300">
    <property type="entry name" value="P-loop containing nucleotide triphosphate hydrolases"/>
    <property type="match status" value="1"/>
</dbReference>
<evidence type="ECO:0000313" key="1">
    <source>
        <dbReference type="EMBL" id="MBD2829988.1"/>
    </source>
</evidence>
<dbReference type="InterPro" id="IPR027417">
    <property type="entry name" value="P-loop_NTPase"/>
</dbReference>
<proteinExistence type="predicted"/>
<keyword evidence="1" id="KW-0547">Nucleotide-binding</keyword>
<reference evidence="1" key="1">
    <citation type="journal article" date="2020" name="PLoS ONE">
        <title>Isolation and characterization of Streptomyces bacteriophages and Streptomyces strains encoding biosynthetic arsenals: Streptomyces strains and phages for antibiotic discovery.</title>
        <authorList>
            <person name="Montano E.T."/>
            <person name="Nideffer J.F."/>
            <person name="Brumage L."/>
            <person name="Erb M."/>
            <person name="Derman A.I."/>
            <person name="Davis J.P."/>
            <person name="Estrada E."/>
            <person name="Fu S."/>
            <person name="Le D."/>
            <person name="Vuppala A."/>
            <person name="Tran C."/>
            <person name="Luterstein E."/>
            <person name="Lakkaraju S."/>
            <person name="Panchagnula S."/>
            <person name="Ren C."/>
            <person name="Doan J."/>
            <person name="Tran S."/>
            <person name="Soriano J."/>
            <person name="Fujita Y."/>
            <person name="Gutala P."/>
            <person name="Fujii Q."/>
            <person name="Lee M."/>
            <person name="Bui A."/>
            <person name="Villarreal C."/>
            <person name="Shing S.R."/>
            <person name="Kim S."/>
            <person name="Freeman D."/>
            <person name="Racha V."/>
            <person name="Ho A."/>
            <person name="Kumar P."/>
            <person name="Falah K."/>
            <person name="Dawson T."/>
            <person name="Enustun E."/>
            <person name="Prichard A."/>
            <person name="Gomez A."/>
            <person name="Khanna K."/>
            <person name="Trigg S."/>
            <person name="Fernandez L."/>
            <person name="Pogliano K."/>
            <person name="Pogliano J."/>
        </authorList>
    </citation>
    <scope>NUCLEOTIDE SEQUENCE</scope>
    <source>
        <strain evidence="1">QF2</strain>
    </source>
</reference>
<dbReference type="SUPFAM" id="SSF52540">
    <property type="entry name" value="P-loop containing nucleoside triphosphate hydrolases"/>
    <property type="match status" value="1"/>
</dbReference>
<dbReference type="EMBL" id="JACWUS010000006">
    <property type="protein sequence ID" value="MBD2829988.1"/>
    <property type="molecule type" value="Genomic_DNA"/>
</dbReference>
<keyword evidence="1" id="KW-0067">ATP-binding</keyword>
<dbReference type="GO" id="GO:0005524">
    <property type="term" value="F:ATP binding"/>
    <property type="evidence" value="ECO:0007669"/>
    <property type="project" value="UniProtKB-KW"/>
</dbReference>
<sequence>MTLPWAAYNPYTPFVAGLVPPEVFYGRDDEMREVMGREGGMFLYGGRQLGKSALLRRVAEIFPSRADTHVAVYLDLLKAEIGHAEAPERIWSRLVEDLKRKGSSTTRCPSRRAPKWW</sequence>